<organism evidence="10 11">
    <name type="scientific">Plicaturopsis crispa FD-325 SS-3</name>
    <dbReference type="NCBI Taxonomy" id="944288"/>
    <lineage>
        <taxon>Eukaryota</taxon>
        <taxon>Fungi</taxon>
        <taxon>Dikarya</taxon>
        <taxon>Basidiomycota</taxon>
        <taxon>Agaricomycotina</taxon>
        <taxon>Agaricomycetes</taxon>
        <taxon>Agaricomycetidae</taxon>
        <taxon>Amylocorticiales</taxon>
        <taxon>Amylocorticiaceae</taxon>
        <taxon>Plicatura</taxon>
        <taxon>Plicaturopsis crispa</taxon>
    </lineage>
</organism>
<dbReference type="GO" id="GO:0022857">
    <property type="term" value="F:transmembrane transporter activity"/>
    <property type="evidence" value="ECO:0007669"/>
    <property type="project" value="InterPro"/>
</dbReference>
<keyword evidence="2 7" id="KW-0812">Transmembrane</keyword>
<dbReference type="GO" id="GO:0016020">
    <property type="term" value="C:membrane"/>
    <property type="evidence" value="ECO:0007669"/>
    <property type="project" value="UniProtKB-SubCell"/>
</dbReference>
<evidence type="ECO:0000256" key="7">
    <source>
        <dbReference type="SAM" id="Phobius"/>
    </source>
</evidence>
<feature type="transmembrane region" description="Helical" evidence="7">
    <location>
        <begin position="858"/>
        <end position="878"/>
    </location>
</feature>
<dbReference type="PANTHER" id="PTHR31082:SF4">
    <property type="entry name" value="PHEROMONE-REGULATED MEMBRANE PROTEIN 10"/>
    <property type="match status" value="1"/>
</dbReference>
<dbReference type="HOGENOM" id="CLU_007078_0_2_1"/>
<feature type="compositionally biased region" description="Basic and acidic residues" evidence="6">
    <location>
        <begin position="115"/>
        <end position="132"/>
    </location>
</feature>
<feature type="transmembrane region" description="Helical" evidence="7">
    <location>
        <begin position="679"/>
        <end position="700"/>
    </location>
</feature>
<dbReference type="Proteomes" id="UP000053263">
    <property type="component" value="Unassembled WGS sequence"/>
</dbReference>
<evidence type="ECO:0000256" key="6">
    <source>
        <dbReference type="SAM" id="MobiDB-lite"/>
    </source>
</evidence>
<evidence type="ECO:0000259" key="8">
    <source>
        <dbReference type="Pfam" id="PF06738"/>
    </source>
</evidence>
<keyword evidence="4 7" id="KW-0472">Membrane</keyword>
<evidence type="ECO:0000259" key="9">
    <source>
        <dbReference type="Pfam" id="PF12821"/>
    </source>
</evidence>
<dbReference type="PANTHER" id="PTHR31082">
    <property type="entry name" value="PHEROMONE-REGULATED MEMBRANE PROTEIN 10"/>
    <property type="match status" value="1"/>
</dbReference>
<protein>
    <recommendedName>
        <fullName evidence="12">DUF1212-domain-containing protein</fullName>
    </recommendedName>
</protein>
<dbReference type="InterPro" id="IPR010619">
    <property type="entry name" value="ThrE-like_N"/>
</dbReference>
<accession>A0A0C9SL68</accession>
<comment type="subcellular location">
    <subcellularLocation>
        <location evidence="1">Membrane</location>
        <topology evidence="1">Multi-pass membrane protein</topology>
    </subcellularLocation>
</comment>
<dbReference type="InterPro" id="IPR051361">
    <property type="entry name" value="ThrE/Ser_Exporter"/>
</dbReference>
<feature type="transmembrane region" description="Helical" evidence="7">
    <location>
        <begin position="816"/>
        <end position="838"/>
    </location>
</feature>
<keyword evidence="11" id="KW-1185">Reference proteome</keyword>
<feature type="transmembrane region" description="Helical" evidence="7">
    <location>
        <begin position="646"/>
        <end position="667"/>
    </location>
</feature>
<proteinExistence type="inferred from homology"/>
<feature type="region of interest" description="Disordered" evidence="6">
    <location>
        <begin position="287"/>
        <end position="366"/>
    </location>
</feature>
<keyword evidence="3 7" id="KW-1133">Transmembrane helix</keyword>
<feature type="compositionally biased region" description="Low complexity" evidence="6">
    <location>
        <begin position="12"/>
        <end position="41"/>
    </location>
</feature>
<feature type="transmembrane region" description="Helical" evidence="7">
    <location>
        <begin position="792"/>
        <end position="809"/>
    </location>
</feature>
<gene>
    <name evidence="10" type="ORF">PLICRDRAFT_349447</name>
</gene>
<evidence type="ECO:0000256" key="2">
    <source>
        <dbReference type="ARBA" id="ARBA00022692"/>
    </source>
</evidence>
<evidence type="ECO:0000256" key="1">
    <source>
        <dbReference type="ARBA" id="ARBA00004141"/>
    </source>
</evidence>
<feature type="domain" description="Threonine/Serine exporter ThrE" evidence="9">
    <location>
        <begin position="760"/>
        <end position="874"/>
    </location>
</feature>
<evidence type="ECO:0000256" key="3">
    <source>
        <dbReference type="ARBA" id="ARBA00022989"/>
    </source>
</evidence>
<name>A0A0C9SL68_PLICR</name>
<dbReference type="Pfam" id="PF06738">
    <property type="entry name" value="ThrE"/>
    <property type="match status" value="1"/>
</dbReference>
<feature type="transmembrane region" description="Helical" evidence="7">
    <location>
        <begin position="621"/>
        <end position="640"/>
    </location>
</feature>
<feature type="transmembrane region" description="Helical" evidence="7">
    <location>
        <begin position="597"/>
        <end position="614"/>
    </location>
</feature>
<reference evidence="10 11" key="1">
    <citation type="submission" date="2014-06" db="EMBL/GenBank/DDBJ databases">
        <title>Evolutionary Origins and Diversification of the Mycorrhizal Mutualists.</title>
        <authorList>
            <consortium name="DOE Joint Genome Institute"/>
            <consortium name="Mycorrhizal Genomics Consortium"/>
            <person name="Kohler A."/>
            <person name="Kuo A."/>
            <person name="Nagy L.G."/>
            <person name="Floudas D."/>
            <person name="Copeland A."/>
            <person name="Barry K.W."/>
            <person name="Cichocki N."/>
            <person name="Veneault-Fourrey C."/>
            <person name="LaButti K."/>
            <person name="Lindquist E.A."/>
            <person name="Lipzen A."/>
            <person name="Lundell T."/>
            <person name="Morin E."/>
            <person name="Murat C."/>
            <person name="Riley R."/>
            <person name="Ohm R."/>
            <person name="Sun H."/>
            <person name="Tunlid A."/>
            <person name="Henrissat B."/>
            <person name="Grigoriev I.V."/>
            <person name="Hibbett D.S."/>
            <person name="Martin F."/>
        </authorList>
    </citation>
    <scope>NUCLEOTIDE SEQUENCE [LARGE SCALE GENOMIC DNA]</scope>
    <source>
        <strain evidence="10 11">FD-325 SS-3</strain>
    </source>
</reference>
<evidence type="ECO:0000256" key="5">
    <source>
        <dbReference type="ARBA" id="ARBA00034125"/>
    </source>
</evidence>
<evidence type="ECO:0008006" key="12">
    <source>
        <dbReference type="Google" id="ProtNLM"/>
    </source>
</evidence>
<sequence>MRLSNFPGLPRTASAQNAATTSANTDTNASGSPDSPGLLSPTHEVTGEHFIDPGESAGLPLPLPQTDNPDVDPGESYAQDAASKVVRAHTAQRRSIWGRSRSPATAVRNRKSKGKSRDPRDPEKRRADDLEHNAASSVSSIDISANPRLNGMMGGGVLSTLLTLYDAQQAGGSVSGASTPATLGATTPVTQRDSFSFDVPMPDPDKPWVKAVPPEGSSSRPKARPLSGEGWDVKPKWAQRKPVTPAAGVLGALIASTGNISGVAAPTASTLAPNIKRPGYHLSRYSLESAPTKKSGESSGRIPAKNLKRPSSTHFERVTDGVVVGEPEGRPSGFSERTMTNNIRPSGSSSPMSEDSHSGGVSASASTVWGGATVTGISTEKPNGMGHKRKWTGVLKDLPHAYSNLKSRGSTPTTEGGDEWLEEKVQYREEQRKEEQKKERRRKRKQAEVYITRHVAQILQRQEFVLKLTRAMMMFGGPSHRLQAQIQSTARVLDIELSCMYLPDVMLISFDDSATGTSNIKFIRQGSALDLGKLQDSYHLYWKVIHDELSVSEASAELDVLMRKKPLYNWWQLVLIGAMCSASICSVSFNGSFIDCLIVAPLGGLLVAIQLLSVRNELYSNVFEITIATLLSFLAAALAASSRFCYPAVASSSVVLILPGFIVLIGALEISSRNIVSGAVRLCFALMYSLFLGFGLAIGAEVYESVTSHSIVGAQDYSCTSSHDPTGPWYQQTPSIYWAFLTVPMYSLFLSMRQQAPYNRKELALQVGISCIGWVTNHFAGKKFANQNDISSAVGAFAVGIVSNVYARFFSGNAFVVMITGILFQLPSGLGNGGLLTFASQTTSGSSTSYLSGFETALQLISVSIGLTVGLGIALVVVHPIQSRRRAGGVFSL</sequence>
<feature type="region of interest" description="Disordered" evidence="6">
    <location>
        <begin position="1"/>
        <end position="139"/>
    </location>
</feature>
<dbReference type="OrthoDB" id="413008at2759"/>
<feature type="compositionally biased region" description="Polar residues" evidence="6">
    <location>
        <begin position="335"/>
        <end position="345"/>
    </location>
</feature>
<dbReference type="Pfam" id="PF12821">
    <property type="entry name" value="ThrE_2"/>
    <property type="match status" value="1"/>
</dbReference>
<evidence type="ECO:0000313" key="10">
    <source>
        <dbReference type="EMBL" id="KII84961.1"/>
    </source>
</evidence>
<evidence type="ECO:0000313" key="11">
    <source>
        <dbReference type="Proteomes" id="UP000053263"/>
    </source>
</evidence>
<comment type="similarity">
    <text evidence="5">Belongs to the ThrE exporter (TC 2.A.79) family.</text>
</comment>
<evidence type="ECO:0000256" key="4">
    <source>
        <dbReference type="ARBA" id="ARBA00023136"/>
    </source>
</evidence>
<feature type="domain" description="Threonine/serine exporter-like N-terminal" evidence="8">
    <location>
        <begin position="463"/>
        <end position="702"/>
    </location>
</feature>
<feature type="region of interest" description="Disordered" evidence="6">
    <location>
        <begin position="210"/>
        <end position="234"/>
    </location>
</feature>
<dbReference type="InterPro" id="IPR024528">
    <property type="entry name" value="ThrE_2"/>
</dbReference>
<dbReference type="AlphaFoldDB" id="A0A0C9SL68"/>
<dbReference type="EMBL" id="KN832569">
    <property type="protein sequence ID" value="KII84961.1"/>
    <property type="molecule type" value="Genomic_DNA"/>
</dbReference>
<feature type="transmembrane region" description="Helical" evidence="7">
    <location>
        <begin position="763"/>
        <end position="780"/>
    </location>
</feature>
<feature type="transmembrane region" description="Helical" evidence="7">
    <location>
        <begin position="735"/>
        <end position="751"/>
    </location>
</feature>